<keyword evidence="6" id="KW-0678">Repressor</keyword>
<dbReference type="GO" id="GO:0004077">
    <property type="term" value="F:biotin--[biotin carboxyl-carrier protein] ligase activity"/>
    <property type="evidence" value="ECO:0007669"/>
    <property type="project" value="UniProtKB-UniRule"/>
</dbReference>
<evidence type="ECO:0000259" key="7">
    <source>
        <dbReference type="PROSITE" id="PS51733"/>
    </source>
</evidence>
<dbReference type="Gene3D" id="3.30.930.10">
    <property type="entry name" value="Bira Bifunctional Protein, Domain 2"/>
    <property type="match status" value="1"/>
</dbReference>
<evidence type="ECO:0000256" key="5">
    <source>
        <dbReference type="ARBA" id="ARBA00047846"/>
    </source>
</evidence>
<evidence type="ECO:0000256" key="2">
    <source>
        <dbReference type="ARBA" id="ARBA00022741"/>
    </source>
</evidence>
<keyword evidence="3 6" id="KW-0067">ATP-binding</keyword>
<dbReference type="InterPro" id="IPR004143">
    <property type="entry name" value="BPL_LPL_catalytic"/>
</dbReference>
<feature type="binding site" evidence="6">
    <location>
        <begin position="105"/>
        <end position="107"/>
    </location>
    <ligand>
        <name>biotin</name>
        <dbReference type="ChEBI" id="CHEBI:57586"/>
    </ligand>
</feature>
<evidence type="ECO:0000256" key="3">
    <source>
        <dbReference type="ARBA" id="ARBA00022840"/>
    </source>
</evidence>
<dbReference type="InterPro" id="IPR008988">
    <property type="entry name" value="Transcriptional_repressor_C"/>
</dbReference>
<protein>
    <recommendedName>
        <fullName evidence="6">Bifunctional ligase/repressor BirA</fullName>
    </recommendedName>
    <alternativeName>
        <fullName evidence="6">Biotin--[acetyl-CoA-carboxylase] ligase</fullName>
        <ecNumber evidence="6">6.3.4.15</ecNumber>
    </alternativeName>
    <alternativeName>
        <fullName evidence="6">Biotin--protein ligase</fullName>
    </alternativeName>
    <alternativeName>
        <fullName evidence="6">Biotin-[acetyl-CoA carboxylase] synthetase</fullName>
    </alternativeName>
</protein>
<evidence type="ECO:0000256" key="1">
    <source>
        <dbReference type="ARBA" id="ARBA00022598"/>
    </source>
</evidence>
<sequence length="308" mass="33177">MVVVSGTKIAQEIHSSRSEVWRLIQQLRGLGVDVAGHPATGYQLRSVPDLLLPEILRPLLRGTIFGQHLHHFYKMGSTNMAAMAAAAEGAPEGSVFLAEEQTAGRGRGSNSWQSPRSTGIYCSVVLRPAQPPAEVLVLSLAAGLAVRAAIQQVDSRVQPDLKWPNDVLIGGQKVCGILTEMNAEATRVRYIVVGIGINVNQASFPTDLAATSLRLATGSEWSRVELAAALLKSLDREYRQLTGDADARSSILRRFAENSSWVNGKAVRIEENGSLSEGTTEGLDERGFLLVRTPSGVKTVLSGTVRER</sequence>
<reference evidence="9" key="1">
    <citation type="submission" date="2018-02" db="EMBL/GenBank/DDBJ databases">
        <authorList>
            <person name="Hausmann B."/>
        </authorList>
    </citation>
    <scope>NUCLEOTIDE SEQUENCE [LARGE SCALE GENOMIC DNA]</scope>
    <source>
        <strain evidence="9">Peat soil MAG SbA1</strain>
    </source>
</reference>
<dbReference type="AlphaFoldDB" id="A0A2U3KJ47"/>
<feature type="domain" description="BPL/LPL catalytic" evidence="7">
    <location>
        <begin position="54"/>
        <end position="242"/>
    </location>
</feature>
<keyword evidence="2 6" id="KW-0547">Nucleotide-binding</keyword>
<dbReference type="PANTHER" id="PTHR12835">
    <property type="entry name" value="BIOTIN PROTEIN LIGASE"/>
    <property type="match status" value="1"/>
</dbReference>
<dbReference type="InterPro" id="IPR036388">
    <property type="entry name" value="WH-like_DNA-bd_sf"/>
</dbReference>
<name>A0A2U3KJ47_9BACT</name>
<keyword evidence="6" id="KW-0804">Transcription</keyword>
<feature type="DNA-binding region" description="H-T-H motif" evidence="6">
    <location>
        <begin position="6"/>
        <end position="25"/>
    </location>
</feature>
<dbReference type="GO" id="GO:0003677">
    <property type="term" value="F:DNA binding"/>
    <property type="evidence" value="ECO:0007669"/>
    <property type="project" value="UniProtKB-UniRule"/>
</dbReference>
<keyword evidence="6" id="KW-0805">Transcription regulation</keyword>
<dbReference type="EC" id="6.3.4.15" evidence="6"/>
<dbReference type="InterPro" id="IPR030855">
    <property type="entry name" value="Bifunct_BirA"/>
</dbReference>
<comment type="function">
    <text evidence="6">Acts both as a biotin--[acetyl-CoA-carboxylase] ligase and a repressor.</text>
</comment>
<dbReference type="GO" id="GO:0006355">
    <property type="term" value="P:regulation of DNA-templated transcription"/>
    <property type="evidence" value="ECO:0007669"/>
    <property type="project" value="UniProtKB-UniRule"/>
</dbReference>
<feature type="binding site" evidence="6">
    <location>
        <position position="101"/>
    </location>
    <ligand>
        <name>biotin</name>
        <dbReference type="ChEBI" id="CHEBI:57586"/>
    </ligand>
</feature>
<dbReference type="InterPro" id="IPR004408">
    <property type="entry name" value="Biotin_CoA_COase_ligase"/>
</dbReference>
<dbReference type="SUPFAM" id="SSF50037">
    <property type="entry name" value="C-terminal domain of transcriptional repressors"/>
    <property type="match status" value="1"/>
</dbReference>
<dbReference type="InterPro" id="IPR003142">
    <property type="entry name" value="BPL_C"/>
</dbReference>
<dbReference type="Gene3D" id="1.10.10.10">
    <property type="entry name" value="Winged helix-like DNA-binding domain superfamily/Winged helix DNA-binding domain"/>
    <property type="match status" value="1"/>
</dbReference>
<dbReference type="CDD" id="cd16442">
    <property type="entry name" value="BPL"/>
    <property type="match status" value="1"/>
</dbReference>
<keyword evidence="4 6" id="KW-0092">Biotin</keyword>
<dbReference type="Pfam" id="PF02237">
    <property type="entry name" value="BPL_C"/>
    <property type="match status" value="1"/>
</dbReference>
<dbReference type="GO" id="GO:0005737">
    <property type="term" value="C:cytoplasm"/>
    <property type="evidence" value="ECO:0007669"/>
    <property type="project" value="TreeGrafter"/>
</dbReference>
<accession>A0A2U3KJ47</accession>
<keyword evidence="6" id="KW-0238">DNA-binding</keyword>
<dbReference type="GO" id="GO:0005524">
    <property type="term" value="F:ATP binding"/>
    <property type="evidence" value="ECO:0007669"/>
    <property type="project" value="UniProtKB-UniRule"/>
</dbReference>
<dbReference type="HAMAP" id="MF_00978">
    <property type="entry name" value="Bifunct_BirA"/>
    <property type="match status" value="1"/>
</dbReference>
<evidence type="ECO:0000313" key="8">
    <source>
        <dbReference type="EMBL" id="SPF39666.1"/>
    </source>
</evidence>
<feature type="binding site" evidence="6">
    <location>
        <begin position="77"/>
        <end position="79"/>
    </location>
    <ligand>
        <name>biotin</name>
        <dbReference type="ChEBI" id="CHEBI:57586"/>
    </ligand>
</feature>
<dbReference type="SUPFAM" id="SSF55681">
    <property type="entry name" value="Class II aaRS and biotin synthetases"/>
    <property type="match status" value="1"/>
</dbReference>
<proteinExistence type="inferred from homology"/>
<evidence type="ECO:0000256" key="6">
    <source>
        <dbReference type="HAMAP-Rule" id="MF_00978"/>
    </source>
</evidence>
<dbReference type="NCBIfam" id="TIGR00121">
    <property type="entry name" value="birA_ligase"/>
    <property type="match status" value="1"/>
</dbReference>
<evidence type="ECO:0000313" key="9">
    <source>
        <dbReference type="Proteomes" id="UP000238701"/>
    </source>
</evidence>
<keyword evidence="1 6" id="KW-0436">Ligase</keyword>
<dbReference type="Proteomes" id="UP000238701">
    <property type="component" value="Unassembled WGS sequence"/>
</dbReference>
<dbReference type="EMBL" id="OMOD01000121">
    <property type="protein sequence ID" value="SPF39666.1"/>
    <property type="molecule type" value="Genomic_DNA"/>
</dbReference>
<dbReference type="Gene3D" id="2.30.30.100">
    <property type="match status" value="1"/>
</dbReference>
<comment type="similarity">
    <text evidence="6">Belongs to the biotin--protein ligase family.</text>
</comment>
<gene>
    <name evidence="6" type="primary">birA</name>
    <name evidence="8" type="ORF">SBA1_290028</name>
</gene>
<dbReference type="PANTHER" id="PTHR12835:SF5">
    <property type="entry name" value="BIOTIN--PROTEIN LIGASE"/>
    <property type="match status" value="1"/>
</dbReference>
<comment type="catalytic activity">
    <reaction evidence="5 6">
        <text>biotin + L-lysyl-[protein] + ATP = N(6)-biotinyl-L-lysyl-[protein] + AMP + diphosphate + H(+)</text>
        <dbReference type="Rhea" id="RHEA:11756"/>
        <dbReference type="Rhea" id="RHEA-COMP:9752"/>
        <dbReference type="Rhea" id="RHEA-COMP:10505"/>
        <dbReference type="ChEBI" id="CHEBI:15378"/>
        <dbReference type="ChEBI" id="CHEBI:29969"/>
        <dbReference type="ChEBI" id="CHEBI:30616"/>
        <dbReference type="ChEBI" id="CHEBI:33019"/>
        <dbReference type="ChEBI" id="CHEBI:57586"/>
        <dbReference type="ChEBI" id="CHEBI:83144"/>
        <dbReference type="ChEBI" id="CHEBI:456215"/>
        <dbReference type="EC" id="6.3.4.15"/>
    </reaction>
</comment>
<organism evidence="8 9">
    <name type="scientific">Candidatus Sulfotelmatobacter kueseliae</name>
    <dbReference type="NCBI Taxonomy" id="2042962"/>
    <lineage>
        <taxon>Bacteria</taxon>
        <taxon>Pseudomonadati</taxon>
        <taxon>Acidobacteriota</taxon>
        <taxon>Terriglobia</taxon>
        <taxon>Terriglobales</taxon>
        <taxon>Candidatus Korobacteraceae</taxon>
        <taxon>Candidatus Sulfotelmatobacter</taxon>
    </lineage>
</organism>
<evidence type="ECO:0000256" key="4">
    <source>
        <dbReference type="ARBA" id="ARBA00023267"/>
    </source>
</evidence>
<dbReference type="PROSITE" id="PS51733">
    <property type="entry name" value="BPL_LPL_CATALYTIC"/>
    <property type="match status" value="1"/>
</dbReference>
<dbReference type="Pfam" id="PF03099">
    <property type="entry name" value="BPL_LplA_LipB"/>
    <property type="match status" value="1"/>
</dbReference>
<dbReference type="InterPro" id="IPR045864">
    <property type="entry name" value="aa-tRNA-synth_II/BPL/LPL"/>
</dbReference>
<feature type="binding site" evidence="6">
    <location>
        <position position="173"/>
    </location>
    <ligand>
        <name>biotin</name>
        <dbReference type="ChEBI" id="CHEBI:57586"/>
    </ligand>
</feature>